<dbReference type="InterPro" id="IPR053932">
    <property type="entry name" value="GeBP-like_DBD"/>
</dbReference>
<feature type="compositionally biased region" description="Basic and acidic residues" evidence="2">
    <location>
        <begin position="90"/>
        <end position="105"/>
    </location>
</feature>
<dbReference type="InterPro" id="IPR007592">
    <property type="entry name" value="GEBP"/>
</dbReference>
<dbReference type="EMBL" id="JACXVP010000007">
    <property type="protein sequence ID" value="KAG5596923.1"/>
    <property type="molecule type" value="Genomic_DNA"/>
</dbReference>
<comment type="similarity">
    <text evidence="1">Belongs to the GeBP family.</text>
</comment>
<evidence type="ECO:0000256" key="1">
    <source>
        <dbReference type="ARBA" id="ARBA00010820"/>
    </source>
</evidence>
<dbReference type="Pfam" id="PF04504">
    <property type="entry name" value="GeBP-like_DBD"/>
    <property type="match status" value="1"/>
</dbReference>
<gene>
    <name evidence="4" type="ORF">H5410_038155</name>
</gene>
<dbReference type="OrthoDB" id="661680at2759"/>
<sequence length="163" mass="18557">MKPSADKSAFHEFIREKLQVEVSKSQISDKVRRLKKKYLTNVKDREEPVFTKGQDFLVFEHSKRIWGAPGTSNGGVKENVNNSTNAKATKTVDVKKSSEPKKNGEEPETTPPIEKRPITKKSIQTHRNLNLHLISKAKMGQEDSNSKRNQVIPAFSFRIRLQS</sequence>
<feature type="domain" description="Glabrous enhancer-binding protein-like DBD" evidence="3">
    <location>
        <begin position="3"/>
        <end position="67"/>
    </location>
</feature>
<evidence type="ECO:0000256" key="2">
    <source>
        <dbReference type="SAM" id="MobiDB-lite"/>
    </source>
</evidence>
<dbReference type="PANTHER" id="PTHR31662">
    <property type="entry name" value="BNAANNG10740D PROTEIN-RELATED"/>
    <property type="match status" value="1"/>
</dbReference>
<dbReference type="Proteomes" id="UP000824120">
    <property type="component" value="Chromosome 7"/>
</dbReference>
<dbReference type="GO" id="GO:0005634">
    <property type="term" value="C:nucleus"/>
    <property type="evidence" value="ECO:0007669"/>
    <property type="project" value="TreeGrafter"/>
</dbReference>
<organism evidence="4 5">
    <name type="scientific">Solanum commersonii</name>
    <name type="common">Commerson's wild potato</name>
    <name type="synonym">Commerson's nightshade</name>
    <dbReference type="NCBI Taxonomy" id="4109"/>
    <lineage>
        <taxon>Eukaryota</taxon>
        <taxon>Viridiplantae</taxon>
        <taxon>Streptophyta</taxon>
        <taxon>Embryophyta</taxon>
        <taxon>Tracheophyta</taxon>
        <taxon>Spermatophyta</taxon>
        <taxon>Magnoliopsida</taxon>
        <taxon>eudicotyledons</taxon>
        <taxon>Gunneridae</taxon>
        <taxon>Pentapetalae</taxon>
        <taxon>asterids</taxon>
        <taxon>lamiids</taxon>
        <taxon>Solanales</taxon>
        <taxon>Solanaceae</taxon>
        <taxon>Solanoideae</taxon>
        <taxon>Solaneae</taxon>
        <taxon>Solanum</taxon>
    </lineage>
</organism>
<protein>
    <recommendedName>
        <fullName evidence="3">Glabrous enhancer-binding protein-like DBD domain-containing protein</fullName>
    </recommendedName>
</protein>
<dbReference type="GO" id="GO:0006355">
    <property type="term" value="P:regulation of DNA-templated transcription"/>
    <property type="evidence" value="ECO:0007669"/>
    <property type="project" value="InterPro"/>
</dbReference>
<evidence type="ECO:0000313" key="4">
    <source>
        <dbReference type="EMBL" id="KAG5596923.1"/>
    </source>
</evidence>
<evidence type="ECO:0000313" key="5">
    <source>
        <dbReference type="Proteomes" id="UP000824120"/>
    </source>
</evidence>
<proteinExistence type="inferred from homology"/>
<dbReference type="AlphaFoldDB" id="A0A9J5Y879"/>
<dbReference type="PANTHER" id="PTHR31662:SF33">
    <property type="entry name" value="DNA-BINDING STOREKEEPER PROTEIN TRANSCRIPTIONAL REGULATOR-LIKE PROTEIN"/>
    <property type="match status" value="1"/>
</dbReference>
<name>A0A9J5Y879_SOLCO</name>
<accession>A0A9J5Y879</accession>
<feature type="region of interest" description="Disordered" evidence="2">
    <location>
        <begin position="66"/>
        <end position="124"/>
    </location>
</feature>
<keyword evidence="5" id="KW-1185">Reference proteome</keyword>
<evidence type="ECO:0000259" key="3">
    <source>
        <dbReference type="Pfam" id="PF04504"/>
    </source>
</evidence>
<comment type="caution">
    <text evidence="4">The sequence shown here is derived from an EMBL/GenBank/DDBJ whole genome shotgun (WGS) entry which is preliminary data.</text>
</comment>
<feature type="compositionally biased region" description="Polar residues" evidence="2">
    <location>
        <begin position="79"/>
        <end position="88"/>
    </location>
</feature>
<reference evidence="4 5" key="1">
    <citation type="submission" date="2020-09" db="EMBL/GenBank/DDBJ databases">
        <title>De no assembly of potato wild relative species, Solanum commersonii.</title>
        <authorList>
            <person name="Cho K."/>
        </authorList>
    </citation>
    <scope>NUCLEOTIDE SEQUENCE [LARGE SCALE GENOMIC DNA]</scope>
    <source>
        <strain evidence="4">LZ3.2</strain>
        <tissue evidence="4">Leaf</tissue>
    </source>
</reference>